<feature type="compositionally biased region" description="Low complexity" evidence="1">
    <location>
        <begin position="18"/>
        <end position="32"/>
    </location>
</feature>
<name>A0A243RN29_9ACTN</name>
<accession>A0A243RN29</accession>
<protein>
    <recommendedName>
        <fullName evidence="4">Fungal lipase-like domain-containing protein</fullName>
    </recommendedName>
</protein>
<dbReference type="Gene3D" id="2.40.400.10">
    <property type="entry name" value="Acetoacetate decarboxylase-like"/>
    <property type="match status" value="1"/>
</dbReference>
<feature type="compositionally biased region" description="Low complexity" evidence="1">
    <location>
        <begin position="60"/>
        <end position="94"/>
    </location>
</feature>
<reference evidence="2 3" key="1">
    <citation type="submission" date="2017-05" db="EMBL/GenBank/DDBJ databases">
        <title>Biotechnological potential of actinobacteria isolated from South African environments.</title>
        <authorList>
            <person name="Le Roes-Hill M."/>
            <person name="Prins A."/>
            <person name="Durrell K.A."/>
        </authorList>
    </citation>
    <scope>NUCLEOTIDE SEQUENCE [LARGE SCALE GENOMIC DNA]</scope>
    <source>
        <strain evidence="2">M26</strain>
    </source>
</reference>
<evidence type="ECO:0000313" key="2">
    <source>
        <dbReference type="EMBL" id="OUC96349.1"/>
    </source>
</evidence>
<dbReference type="EMBL" id="NGFP01000060">
    <property type="protein sequence ID" value="OUC96349.1"/>
    <property type="molecule type" value="Genomic_DNA"/>
</dbReference>
<dbReference type="Gene3D" id="3.40.50.1820">
    <property type="entry name" value="alpha/beta hydrolase"/>
    <property type="match status" value="1"/>
</dbReference>
<dbReference type="InterPro" id="IPR023375">
    <property type="entry name" value="ADC_dom_sf"/>
</dbReference>
<organism evidence="2 3">
    <name type="scientific">Streptosporangium minutum</name>
    <dbReference type="NCBI Taxonomy" id="569862"/>
    <lineage>
        <taxon>Bacteria</taxon>
        <taxon>Bacillati</taxon>
        <taxon>Actinomycetota</taxon>
        <taxon>Actinomycetes</taxon>
        <taxon>Streptosporangiales</taxon>
        <taxon>Streptosporangiaceae</taxon>
        <taxon>Streptosporangium</taxon>
    </lineage>
</organism>
<dbReference type="InterPro" id="IPR029058">
    <property type="entry name" value="AB_hydrolase_fold"/>
</dbReference>
<sequence>MSGADASGNHLRSDVRGEAAPAEDAAAEDTPAGIFPGEGAMAKDAPAGDLPTGGALAGNTSAEGAPAGGAPAQSTSAGDAPAEGAPAGGAPAPGALAESAAAAQLLRTAARELSEIGVAIQEASVHATAALTDGTVLGALPYAPAEGYRAQRALLRVVTDRRGLGYAVAGGRLGALAARLGGMAGAESLAVLVLATSLRLRITAVALDHPELVDDPLLARLIGAVGADRDIESVRALRALLRDRGAVRTLSELAPVFGEVLALRALLDENPLNDTAAWLIATGKGYASADPIIGMSNRAVAVLDTGEGGARRLEPAPAEVTRLSSEGSLLGFLRNIGALGTTGRVLIQSVAGPDGVVRHVVQAPGMRSGRPDNGSPQDLLGAFSSAVLDSGPYSRALIKAVDDFGIPPGGEIALVGHSAGGAAIMNLAQDPEFCARYTVTHAVAVGSPVDFKKPADPRTWIASVTNQHDIIPTLDGQGAGGCFDLHPGWYVVDYSDPTHLFPICHSIERYTANLAHDLPEARDRIDRQLTPYRGPVTRSQAYLLSDRDPHPEGFPFLTVPTYPAATSRGTLELPVRCQDGSALTAYFAADPGVAAALLEGTGLGPAVQIAGRALVAVHAFWNRRTSLGGYREVHLGIVVHDPWRPRPFRVWPDLVRRADRRRSGSFLVGSVVDTDTVSAVAPEIWGCEPSVVPLDVAVTARSARVVVGGPDSRLLAFRGPLGPGIPAGAWDLVGYSRREGATLRSCVETRGRGRAHPAPRARLTVGQAAHPMARHLRELGLDGARPLLCLSTVAHQTLRAAAVPMRIT</sequence>
<comment type="caution">
    <text evidence="2">The sequence shown here is derived from an EMBL/GenBank/DDBJ whole genome shotgun (WGS) entry which is preliminary data.</text>
</comment>
<evidence type="ECO:0008006" key="4">
    <source>
        <dbReference type="Google" id="ProtNLM"/>
    </source>
</evidence>
<dbReference type="Proteomes" id="UP000194761">
    <property type="component" value="Unassembled WGS sequence"/>
</dbReference>
<dbReference type="SUPFAM" id="SSF53474">
    <property type="entry name" value="alpha/beta-Hydrolases"/>
    <property type="match status" value="2"/>
</dbReference>
<evidence type="ECO:0000256" key="1">
    <source>
        <dbReference type="SAM" id="MobiDB-lite"/>
    </source>
</evidence>
<evidence type="ECO:0000313" key="3">
    <source>
        <dbReference type="Proteomes" id="UP000194761"/>
    </source>
</evidence>
<keyword evidence="3" id="KW-1185">Reference proteome</keyword>
<feature type="region of interest" description="Disordered" evidence="1">
    <location>
        <begin position="1"/>
        <end position="94"/>
    </location>
</feature>
<gene>
    <name evidence="2" type="ORF">CA984_15370</name>
</gene>
<proteinExistence type="predicted"/>
<dbReference type="AlphaFoldDB" id="A0A243RN29"/>